<gene>
    <name evidence="1" type="ordered locus">Msip34_2658</name>
</gene>
<accession>C6XBC5</accession>
<reference evidence="2" key="1">
    <citation type="submission" date="2009-07" db="EMBL/GenBank/DDBJ databases">
        <title>Complete sequence of chromosome of Methylovorus sp. SIP3-4.</title>
        <authorList>
            <person name="Lucas S."/>
            <person name="Copeland A."/>
            <person name="Lapidus A."/>
            <person name="Glavina del Rio T."/>
            <person name="Tice H."/>
            <person name="Bruce D."/>
            <person name="Goodwin L."/>
            <person name="Pitluck S."/>
            <person name="Clum A."/>
            <person name="Larimer F."/>
            <person name="Land M."/>
            <person name="Hauser L."/>
            <person name="Kyrpides N."/>
            <person name="Mikhailova N."/>
            <person name="Kayluzhnaya M."/>
            <person name="Chistoserdova L."/>
        </authorList>
    </citation>
    <scope>NUCLEOTIDE SEQUENCE [LARGE SCALE GENOMIC DNA]</scope>
    <source>
        <strain evidence="2">SIP3-4</strain>
    </source>
</reference>
<evidence type="ECO:0000313" key="1">
    <source>
        <dbReference type="EMBL" id="ACT51895.1"/>
    </source>
</evidence>
<evidence type="ECO:0000313" key="2">
    <source>
        <dbReference type="Proteomes" id="UP000002743"/>
    </source>
</evidence>
<dbReference type="STRING" id="582744.Msip34_2658"/>
<proteinExistence type="predicted"/>
<organism evidence="1 2">
    <name type="scientific">Methylovorus glucosotrophus (strain SIP3-4)</name>
    <dbReference type="NCBI Taxonomy" id="582744"/>
    <lineage>
        <taxon>Bacteria</taxon>
        <taxon>Pseudomonadati</taxon>
        <taxon>Pseudomonadota</taxon>
        <taxon>Betaproteobacteria</taxon>
        <taxon>Nitrosomonadales</taxon>
        <taxon>Methylophilaceae</taxon>
        <taxon>Methylovorus</taxon>
    </lineage>
</organism>
<dbReference type="Pfam" id="PF13997">
    <property type="entry name" value="YqjK"/>
    <property type="match status" value="1"/>
</dbReference>
<dbReference type="AlphaFoldDB" id="C6XBC5"/>
<keyword evidence="2" id="KW-1185">Reference proteome</keyword>
<name>C6XBC5_METGS</name>
<dbReference type="EMBL" id="CP001674">
    <property type="protein sequence ID" value="ACT51895.1"/>
    <property type="molecule type" value="Genomic_DNA"/>
</dbReference>
<dbReference type="HOGENOM" id="CLU_2118172_0_0_4"/>
<dbReference type="Proteomes" id="UP000002743">
    <property type="component" value="Chromosome"/>
</dbReference>
<protein>
    <submittedName>
        <fullName evidence="1">Uncharacterized protein</fullName>
    </submittedName>
</protein>
<reference evidence="1 2" key="2">
    <citation type="journal article" date="2011" name="J. Bacteriol.">
        <title>Genomes of three methylotrophs from a single niche uncover genetic and metabolic divergence of Methylophilaceae.</title>
        <authorList>
            <person name="Lapidus A."/>
            <person name="Clum A."/>
            <person name="Labutti K."/>
            <person name="Kaluzhnaya M.G."/>
            <person name="Lim S."/>
            <person name="Beck D.A."/>
            <person name="Glavina Del Rio T."/>
            <person name="Nolan M."/>
            <person name="Mavromatis K."/>
            <person name="Huntemann M."/>
            <person name="Lucas S."/>
            <person name="Lidstrom M.E."/>
            <person name="Ivanova N."/>
            <person name="Chistoserdova L."/>
        </authorList>
    </citation>
    <scope>NUCLEOTIDE SEQUENCE [LARGE SCALE GENOMIC DNA]</scope>
    <source>
        <strain evidence="1 2">SIP3-4</strain>
    </source>
</reference>
<dbReference type="InterPro" id="IPR025612">
    <property type="entry name" value="YqjK"/>
</dbReference>
<sequence>MQALARRRAQLLQQSAQQRELIGLHARVWHTRLARLDHGLTVLKFMRSHAVFLGAGVWLLLRWQRNPTRHWYYQMFKLWRYYQQWRALRSPAPATATMNDPPSEMHTPFVINPP</sequence>
<dbReference type="KEGG" id="mei:Msip34_2658"/>